<gene>
    <name evidence="2" type="ORF">CQA69_07925</name>
</gene>
<dbReference type="OrthoDB" id="9976262at2"/>
<feature type="transmembrane region" description="Helical" evidence="1">
    <location>
        <begin position="94"/>
        <end position="117"/>
    </location>
</feature>
<keyword evidence="1" id="KW-1133">Transmembrane helix</keyword>
<proteinExistence type="predicted"/>
<feature type="transmembrane region" description="Helical" evidence="1">
    <location>
        <begin position="45"/>
        <end position="73"/>
    </location>
</feature>
<accession>A0A4U7BBV5</accession>
<protein>
    <submittedName>
        <fullName evidence="2">Uncharacterized protein</fullName>
    </submittedName>
</protein>
<feature type="transmembrane region" description="Helical" evidence="1">
    <location>
        <begin position="12"/>
        <end position="33"/>
    </location>
</feature>
<dbReference type="Proteomes" id="UP000308838">
    <property type="component" value="Unassembled WGS sequence"/>
</dbReference>
<keyword evidence="3" id="KW-1185">Reference proteome</keyword>
<reference evidence="2 3" key="1">
    <citation type="submission" date="2018-05" db="EMBL/GenBank/DDBJ databases">
        <title>Novel Campyloabacter and Helicobacter Species and Strains.</title>
        <authorList>
            <person name="Mannion A.J."/>
            <person name="Shen Z."/>
            <person name="Fox J.G."/>
        </authorList>
    </citation>
    <scope>NUCLEOTIDE SEQUENCE [LARGE SCALE GENOMIC DNA]</scope>
    <source>
        <strain evidence="3">MIT17-664</strain>
    </source>
</reference>
<dbReference type="AlphaFoldDB" id="A0A4U7BBV5"/>
<feature type="transmembrane region" description="Helical" evidence="1">
    <location>
        <begin position="123"/>
        <end position="147"/>
    </location>
</feature>
<dbReference type="EMBL" id="NXLZ01000016">
    <property type="protein sequence ID" value="TKX28858.1"/>
    <property type="molecule type" value="Genomic_DNA"/>
</dbReference>
<evidence type="ECO:0000256" key="1">
    <source>
        <dbReference type="SAM" id="Phobius"/>
    </source>
</evidence>
<keyword evidence="1" id="KW-0812">Transmembrane</keyword>
<evidence type="ECO:0000313" key="2">
    <source>
        <dbReference type="EMBL" id="TKX28858.1"/>
    </source>
</evidence>
<keyword evidence="1" id="KW-0472">Membrane</keyword>
<evidence type="ECO:0000313" key="3">
    <source>
        <dbReference type="Proteomes" id="UP000308838"/>
    </source>
</evidence>
<comment type="caution">
    <text evidence="2">The sequence shown here is derived from an EMBL/GenBank/DDBJ whole genome shotgun (WGS) entry which is preliminary data.</text>
</comment>
<name>A0A4U7BBV5_9BACT</name>
<organism evidence="2 3">
    <name type="scientific">Campylobacter estrildidarum</name>
    <dbReference type="NCBI Taxonomy" id="2510189"/>
    <lineage>
        <taxon>Bacteria</taxon>
        <taxon>Pseudomonadati</taxon>
        <taxon>Campylobacterota</taxon>
        <taxon>Epsilonproteobacteria</taxon>
        <taxon>Campylobacterales</taxon>
        <taxon>Campylobacteraceae</taxon>
        <taxon>Campylobacter</taxon>
    </lineage>
</organism>
<sequence>MLGNIYDEDKIKISISFILIIVLVSMSIFYLNFEYSKIEKLIENFISNAITFVSICFGFYLTTLSILFSSRYIKLLNNEDSKKKTQRQIHTLKEYFRLAIYCALITIVFCFLILITLKLENKNITFILFSFFLGFFAENFIFIFLLLKVFLNALVIQAKNDKE</sequence>
<dbReference type="RefSeq" id="WP_137621242.1">
    <property type="nucleotide sequence ID" value="NZ_NXLZ01000016.1"/>
</dbReference>